<sequence length="213" mass="22407">MKTDELVSLLAANVTSENPNAGARRLGMALGWGGLAAALLMSVTFGVRSDLGALALLPMFWMKLAFTANLAIVGGFAVERLSRPGMRLGGVWVGLVVPVLLMWLVGLWAFASAEPDQRQALVFGRSWASCLLKITLVSLPVLMGVFWAMKGLAPTRLALAGAAAGLLAGAVGGFVYAFHCHEMAAPFVGTWYLGSMALLALAGSLLGPRLLHW</sequence>
<evidence type="ECO:0000313" key="3">
    <source>
        <dbReference type="Proteomes" id="UP001596084"/>
    </source>
</evidence>
<keyword evidence="1" id="KW-0472">Membrane</keyword>
<evidence type="ECO:0000313" key="2">
    <source>
        <dbReference type="EMBL" id="MFC5523512.1"/>
    </source>
</evidence>
<feature type="transmembrane region" description="Helical" evidence="1">
    <location>
        <begin position="131"/>
        <end position="149"/>
    </location>
</feature>
<dbReference type="EMBL" id="JBHSMX010000065">
    <property type="protein sequence ID" value="MFC5523512.1"/>
    <property type="molecule type" value="Genomic_DNA"/>
</dbReference>
<organism evidence="2 3">
    <name type="scientific">Polaromonas jejuensis</name>
    <dbReference type="NCBI Taxonomy" id="457502"/>
    <lineage>
        <taxon>Bacteria</taxon>
        <taxon>Pseudomonadati</taxon>
        <taxon>Pseudomonadota</taxon>
        <taxon>Betaproteobacteria</taxon>
        <taxon>Burkholderiales</taxon>
        <taxon>Comamonadaceae</taxon>
        <taxon>Polaromonas</taxon>
    </lineage>
</organism>
<dbReference type="InterPro" id="IPR009495">
    <property type="entry name" value="NrsF"/>
</dbReference>
<feature type="transmembrane region" description="Helical" evidence="1">
    <location>
        <begin position="59"/>
        <end position="78"/>
    </location>
</feature>
<name>A0ABW0QIR5_9BURK</name>
<dbReference type="Proteomes" id="UP001596084">
    <property type="component" value="Unassembled WGS sequence"/>
</dbReference>
<protein>
    <submittedName>
        <fullName evidence="2">DUF1109 domain-containing protein</fullName>
    </submittedName>
</protein>
<feature type="transmembrane region" description="Helical" evidence="1">
    <location>
        <begin position="156"/>
        <end position="179"/>
    </location>
</feature>
<accession>A0ABW0QIR5</accession>
<proteinExistence type="predicted"/>
<evidence type="ECO:0000256" key="1">
    <source>
        <dbReference type="SAM" id="Phobius"/>
    </source>
</evidence>
<feature type="transmembrane region" description="Helical" evidence="1">
    <location>
        <begin position="26"/>
        <end position="47"/>
    </location>
</feature>
<comment type="caution">
    <text evidence="2">The sequence shown here is derived from an EMBL/GenBank/DDBJ whole genome shotgun (WGS) entry which is preliminary data.</text>
</comment>
<gene>
    <name evidence="2" type="ORF">ACFPP7_21720</name>
</gene>
<reference evidence="3" key="1">
    <citation type="journal article" date="2019" name="Int. J. Syst. Evol. Microbiol.">
        <title>The Global Catalogue of Microorganisms (GCM) 10K type strain sequencing project: providing services to taxonomists for standard genome sequencing and annotation.</title>
        <authorList>
            <consortium name="The Broad Institute Genomics Platform"/>
            <consortium name="The Broad Institute Genome Sequencing Center for Infectious Disease"/>
            <person name="Wu L."/>
            <person name="Ma J."/>
        </authorList>
    </citation>
    <scope>NUCLEOTIDE SEQUENCE [LARGE SCALE GENOMIC DNA]</scope>
    <source>
        <strain evidence="3">CGMCC 4.7277</strain>
    </source>
</reference>
<dbReference type="Pfam" id="PF06532">
    <property type="entry name" value="NrsF"/>
    <property type="match status" value="1"/>
</dbReference>
<feature type="transmembrane region" description="Helical" evidence="1">
    <location>
        <begin position="191"/>
        <end position="211"/>
    </location>
</feature>
<feature type="transmembrane region" description="Helical" evidence="1">
    <location>
        <begin position="90"/>
        <end position="111"/>
    </location>
</feature>
<keyword evidence="1" id="KW-0812">Transmembrane</keyword>
<keyword evidence="1" id="KW-1133">Transmembrane helix</keyword>
<keyword evidence="3" id="KW-1185">Reference proteome</keyword>
<dbReference type="RefSeq" id="WP_068832664.1">
    <property type="nucleotide sequence ID" value="NZ_JBHSMX010000065.1"/>
</dbReference>